<protein>
    <submittedName>
        <fullName evidence="2">Uncharacterized protein</fullName>
    </submittedName>
</protein>
<evidence type="ECO:0000256" key="1">
    <source>
        <dbReference type="SAM" id="MobiDB-lite"/>
    </source>
</evidence>
<sequence length="111" mass="11796">MSGASSGDKDPEIGNTRGGAAEQGLPKPPGSLSAMSRRVVLGKAAPFIRCDCGCCRGSWGLLGSRRRMPELCAWESVGPALLSMGQQKRNSNIQLGKKLDWTAEPMHTHST</sequence>
<evidence type="ECO:0000313" key="3">
    <source>
        <dbReference type="Proteomes" id="UP000438429"/>
    </source>
</evidence>
<feature type="region of interest" description="Disordered" evidence="1">
    <location>
        <begin position="1"/>
        <end position="33"/>
    </location>
</feature>
<reference evidence="2 3" key="1">
    <citation type="submission" date="2019-06" db="EMBL/GenBank/DDBJ databases">
        <title>Draft genomes of female and male turbot (Scophthalmus maximus).</title>
        <authorList>
            <person name="Xu H."/>
            <person name="Xu X.-W."/>
            <person name="Shao C."/>
            <person name="Chen S."/>
        </authorList>
    </citation>
    <scope>NUCLEOTIDE SEQUENCE [LARGE SCALE GENOMIC DNA]</scope>
    <source>
        <strain evidence="2">Ysfricsl-2016a</strain>
        <tissue evidence="2">Blood</tissue>
    </source>
</reference>
<dbReference type="EMBL" id="VEVO01000007">
    <property type="protein sequence ID" value="KAF0039652.1"/>
    <property type="molecule type" value="Genomic_DNA"/>
</dbReference>
<gene>
    <name evidence="2" type="ORF">F2P81_007887</name>
</gene>
<dbReference type="Proteomes" id="UP000438429">
    <property type="component" value="Unassembled WGS sequence"/>
</dbReference>
<name>A0A6A4TBR0_SCOMX</name>
<evidence type="ECO:0000313" key="2">
    <source>
        <dbReference type="EMBL" id="KAF0039652.1"/>
    </source>
</evidence>
<comment type="caution">
    <text evidence="2">The sequence shown here is derived from an EMBL/GenBank/DDBJ whole genome shotgun (WGS) entry which is preliminary data.</text>
</comment>
<proteinExistence type="predicted"/>
<accession>A0A6A4TBR0</accession>
<organism evidence="2 3">
    <name type="scientific">Scophthalmus maximus</name>
    <name type="common">Turbot</name>
    <name type="synonym">Psetta maxima</name>
    <dbReference type="NCBI Taxonomy" id="52904"/>
    <lineage>
        <taxon>Eukaryota</taxon>
        <taxon>Metazoa</taxon>
        <taxon>Chordata</taxon>
        <taxon>Craniata</taxon>
        <taxon>Vertebrata</taxon>
        <taxon>Euteleostomi</taxon>
        <taxon>Actinopterygii</taxon>
        <taxon>Neopterygii</taxon>
        <taxon>Teleostei</taxon>
        <taxon>Neoteleostei</taxon>
        <taxon>Acanthomorphata</taxon>
        <taxon>Carangaria</taxon>
        <taxon>Pleuronectiformes</taxon>
        <taxon>Pleuronectoidei</taxon>
        <taxon>Scophthalmidae</taxon>
        <taxon>Scophthalmus</taxon>
    </lineage>
</organism>
<dbReference type="AlphaFoldDB" id="A0A6A4TBR0"/>